<accession>A0A7J7J527</accession>
<gene>
    <name evidence="1" type="ORF">EB796_020392</name>
</gene>
<dbReference type="EMBL" id="VXIV02003071">
    <property type="protein sequence ID" value="KAF6021299.1"/>
    <property type="molecule type" value="Genomic_DNA"/>
</dbReference>
<protein>
    <submittedName>
        <fullName evidence="1">Uncharacterized protein</fullName>
    </submittedName>
</protein>
<name>A0A7J7J527_BUGNE</name>
<organism evidence="1 2">
    <name type="scientific">Bugula neritina</name>
    <name type="common">Brown bryozoan</name>
    <name type="synonym">Sertularia neritina</name>
    <dbReference type="NCBI Taxonomy" id="10212"/>
    <lineage>
        <taxon>Eukaryota</taxon>
        <taxon>Metazoa</taxon>
        <taxon>Spiralia</taxon>
        <taxon>Lophotrochozoa</taxon>
        <taxon>Bryozoa</taxon>
        <taxon>Gymnolaemata</taxon>
        <taxon>Cheilostomatida</taxon>
        <taxon>Flustrina</taxon>
        <taxon>Buguloidea</taxon>
        <taxon>Bugulidae</taxon>
        <taxon>Bugula</taxon>
    </lineage>
</organism>
<evidence type="ECO:0000313" key="2">
    <source>
        <dbReference type="Proteomes" id="UP000593567"/>
    </source>
</evidence>
<sequence>MKQTEQSDAKPSMLNKDILKFKDWKTDSEVFPKPKNITGMRQPHLLKKYVGGEARKCINVSLTSNNVEEYGAARNYLKQRYNIKKTAPSRQFKKKLLDWLRISPHNNYGLHKFADFLTHRKCAVRSFTHWKRLKKPNQNLVLMDKNHRMAQVEILDYSVKKTPESLI</sequence>
<comment type="caution">
    <text evidence="1">The sequence shown here is derived from an EMBL/GenBank/DDBJ whole genome shotgun (WGS) entry which is preliminary data.</text>
</comment>
<evidence type="ECO:0000313" key="1">
    <source>
        <dbReference type="EMBL" id="KAF6021299.1"/>
    </source>
</evidence>
<dbReference type="PANTHER" id="PTHR47331:SF5">
    <property type="entry name" value="RIBONUCLEASE H"/>
    <property type="match status" value="1"/>
</dbReference>
<reference evidence="1" key="1">
    <citation type="submission" date="2020-06" db="EMBL/GenBank/DDBJ databases">
        <title>Draft genome of Bugula neritina, a colonial animal packing powerful symbionts and potential medicines.</title>
        <authorList>
            <person name="Rayko M."/>
        </authorList>
    </citation>
    <scope>NUCLEOTIDE SEQUENCE [LARGE SCALE GENOMIC DNA]</scope>
    <source>
        <strain evidence="1">Kwan_BN1</strain>
    </source>
</reference>
<proteinExistence type="predicted"/>
<dbReference type="AlphaFoldDB" id="A0A7J7J527"/>
<dbReference type="Proteomes" id="UP000593567">
    <property type="component" value="Unassembled WGS sequence"/>
</dbReference>
<dbReference type="PANTHER" id="PTHR47331">
    <property type="entry name" value="PHD-TYPE DOMAIN-CONTAINING PROTEIN"/>
    <property type="match status" value="1"/>
</dbReference>
<keyword evidence="2" id="KW-1185">Reference proteome</keyword>
<dbReference type="OrthoDB" id="10065844at2759"/>